<proteinExistence type="predicted"/>
<reference evidence="1" key="2">
    <citation type="submission" date="2015-06" db="UniProtKB">
        <authorList>
            <consortium name="EnsemblProtists"/>
        </authorList>
    </citation>
    <scope>IDENTIFICATION</scope>
    <source>
        <strain evidence="1">Emoy2</strain>
    </source>
</reference>
<dbReference type="HOGENOM" id="CLU_2351147_0_0_1"/>
<dbReference type="Proteomes" id="UP000011713">
    <property type="component" value="Unassembled WGS sequence"/>
</dbReference>
<sequence length="97" mass="10796">MCILPFKRDALRIQNRCLPLAGGVGASYQCHKRSSGCKERMIQRPVCELLLGLRKCKQLQQRSQSPRSARPLYWLWAGAHASAQGELFAALVSGLLT</sequence>
<protein>
    <submittedName>
        <fullName evidence="1">Uncharacterized protein</fullName>
    </submittedName>
</protein>
<organism evidence="1 2">
    <name type="scientific">Hyaloperonospora arabidopsidis (strain Emoy2)</name>
    <name type="common">Downy mildew agent</name>
    <name type="synonym">Peronospora arabidopsidis</name>
    <dbReference type="NCBI Taxonomy" id="559515"/>
    <lineage>
        <taxon>Eukaryota</taxon>
        <taxon>Sar</taxon>
        <taxon>Stramenopiles</taxon>
        <taxon>Oomycota</taxon>
        <taxon>Peronosporomycetes</taxon>
        <taxon>Peronosporales</taxon>
        <taxon>Peronosporaceae</taxon>
        <taxon>Hyaloperonospora</taxon>
    </lineage>
</organism>
<dbReference type="EnsemblProtists" id="HpaT807907">
    <property type="protein sequence ID" value="HpaP807907"/>
    <property type="gene ID" value="HpaG807907"/>
</dbReference>
<name>M4BNB9_HYAAE</name>
<dbReference type="VEuPathDB" id="FungiDB:HpaG807907"/>
<evidence type="ECO:0000313" key="2">
    <source>
        <dbReference type="Proteomes" id="UP000011713"/>
    </source>
</evidence>
<accession>M4BNB9</accession>
<keyword evidence="2" id="KW-1185">Reference proteome</keyword>
<dbReference type="AlphaFoldDB" id="M4BNB9"/>
<dbReference type="InParanoid" id="M4BNB9"/>
<evidence type="ECO:0000313" key="1">
    <source>
        <dbReference type="EnsemblProtists" id="HpaP807907"/>
    </source>
</evidence>
<reference evidence="2" key="1">
    <citation type="journal article" date="2010" name="Science">
        <title>Signatures of adaptation to obligate biotrophy in the Hyaloperonospora arabidopsidis genome.</title>
        <authorList>
            <person name="Baxter L."/>
            <person name="Tripathy S."/>
            <person name="Ishaque N."/>
            <person name="Boot N."/>
            <person name="Cabral A."/>
            <person name="Kemen E."/>
            <person name="Thines M."/>
            <person name="Ah-Fong A."/>
            <person name="Anderson R."/>
            <person name="Badejoko W."/>
            <person name="Bittner-Eddy P."/>
            <person name="Boore J.L."/>
            <person name="Chibucos M.C."/>
            <person name="Coates M."/>
            <person name="Dehal P."/>
            <person name="Delehaunty K."/>
            <person name="Dong S."/>
            <person name="Downton P."/>
            <person name="Dumas B."/>
            <person name="Fabro G."/>
            <person name="Fronick C."/>
            <person name="Fuerstenberg S.I."/>
            <person name="Fulton L."/>
            <person name="Gaulin E."/>
            <person name="Govers F."/>
            <person name="Hughes L."/>
            <person name="Humphray S."/>
            <person name="Jiang R.H."/>
            <person name="Judelson H."/>
            <person name="Kamoun S."/>
            <person name="Kyung K."/>
            <person name="Meijer H."/>
            <person name="Minx P."/>
            <person name="Morris P."/>
            <person name="Nelson J."/>
            <person name="Phuntumart V."/>
            <person name="Qutob D."/>
            <person name="Rehmany A."/>
            <person name="Rougon-Cardoso A."/>
            <person name="Ryden P."/>
            <person name="Torto-Alalibo T."/>
            <person name="Studholme D."/>
            <person name="Wang Y."/>
            <person name="Win J."/>
            <person name="Wood J."/>
            <person name="Clifton S.W."/>
            <person name="Rogers J."/>
            <person name="Van den Ackerveken G."/>
            <person name="Jones J.D."/>
            <person name="McDowell J.M."/>
            <person name="Beynon J."/>
            <person name="Tyler B.M."/>
        </authorList>
    </citation>
    <scope>NUCLEOTIDE SEQUENCE [LARGE SCALE GENOMIC DNA]</scope>
    <source>
        <strain evidence="2">Emoy2</strain>
    </source>
</reference>
<dbReference type="EMBL" id="JH598455">
    <property type="status" value="NOT_ANNOTATED_CDS"/>
    <property type="molecule type" value="Genomic_DNA"/>
</dbReference>